<dbReference type="GO" id="GO:0005178">
    <property type="term" value="F:integrin binding"/>
    <property type="evidence" value="ECO:0007669"/>
    <property type="project" value="InterPro"/>
</dbReference>
<evidence type="ECO:0000256" key="8">
    <source>
        <dbReference type="ARBA" id="ARBA00023157"/>
    </source>
</evidence>
<keyword evidence="10" id="KW-0393">Immunoglobulin domain</keyword>
<keyword evidence="9" id="KW-0325">Glycoprotein</keyword>
<dbReference type="Proteomes" id="UP000657035">
    <property type="component" value="Unassembled WGS sequence"/>
</dbReference>
<dbReference type="OrthoDB" id="5843397at2759"/>
<dbReference type="PANTHER" id="PTHR13771:SF9">
    <property type="entry name" value="INTERCELLULAR ADHESION MOLECULE 5"/>
    <property type="match status" value="1"/>
</dbReference>
<proteinExistence type="predicted"/>
<dbReference type="InterPro" id="IPR013783">
    <property type="entry name" value="Ig-like_fold"/>
</dbReference>
<comment type="subcellular location">
    <subcellularLocation>
        <location evidence="1">Membrane</location>
        <topology evidence="1">Single-pass type I membrane protein</topology>
    </subcellularLocation>
</comment>
<feature type="non-terminal residue" evidence="11">
    <location>
        <position position="107"/>
    </location>
</feature>
<organism evidence="11 12">
    <name type="scientific">Anhinga anhinga</name>
    <name type="common">Anhinga</name>
    <name type="synonym">Plotus anhinga</name>
    <dbReference type="NCBI Taxonomy" id="56067"/>
    <lineage>
        <taxon>Eukaryota</taxon>
        <taxon>Metazoa</taxon>
        <taxon>Chordata</taxon>
        <taxon>Craniata</taxon>
        <taxon>Vertebrata</taxon>
        <taxon>Euteleostomi</taxon>
        <taxon>Archelosauria</taxon>
        <taxon>Archosauria</taxon>
        <taxon>Dinosauria</taxon>
        <taxon>Saurischia</taxon>
        <taxon>Theropoda</taxon>
        <taxon>Coelurosauria</taxon>
        <taxon>Aves</taxon>
        <taxon>Neognathae</taxon>
        <taxon>Neoaves</taxon>
        <taxon>Aequornithes</taxon>
        <taxon>Suliformes</taxon>
        <taxon>Anhingidae</taxon>
        <taxon>Anhinga</taxon>
    </lineage>
</organism>
<protein>
    <submittedName>
        <fullName evidence="11">ICAM2 protein</fullName>
    </submittedName>
</protein>
<dbReference type="Gene3D" id="2.60.40.10">
    <property type="entry name" value="Immunoglobulins"/>
    <property type="match status" value="1"/>
</dbReference>
<dbReference type="SUPFAM" id="SSF48726">
    <property type="entry name" value="Immunoglobulin"/>
    <property type="match status" value="1"/>
</dbReference>
<comment type="caution">
    <text evidence="11">The sequence shown here is derived from an EMBL/GenBank/DDBJ whole genome shotgun (WGS) entry which is preliminary data.</text>
</comment>
<dbReference type="GO" id="GO:0005886">
    <property type="term" value="C:plasma membrane"/>
    <property type="evidence" value="ECO:0007669"/>
    <property type="project" value="TreeGrafter"/>
</dbReference>
<dbReference type="AlphaFoldDB" id="A0A851QIF9"/>
<keyword evidence="5" id="KW-0130">Cell adhesion</keyword>
<dbReference type="PANTHER" id="PTHR13771">
    <property type="entry name" value="INTERCELLULAR ADHESION MOLECULE"/>
    <property type="match status" value="1"/>
</dbReference>
<evidence type="ECO:0000313" key="11">
    <source>
        <dbReference type="EMBL" id="NXC77919.1"/>
    </source>
</evidence>
<evidence type="ECO:0000256" key="10">
    <source>
        <dbReference type="ARBA" id="ARBA00023319"/>
    </source>
</evidence>
<keyword evidence="2" id="KW-0812">Transmembrane</keyword>
<accession>A0A851QIF9</accession>
<keyword evidence="6" id="KW-1133">Transmembrane helix</keyword>
<evidence type="ECO:0000256" key="4">
    <source>
        <dbReference type="ARBA" id="ARBA00022737"/>
    </source>
</evidence>
<keyword evidence="3" id="KW-0732">Signal</keyword>
<keyword evidence="8" id="KW-1015">Disulfide bond</keyword>
<feature type="non-terminal residue" evidence="11">
    <location>
        <position position="1"/>
    </location>
</feature>
<evidence type="ECO:0000256" key="3">
    <source>
        <dbReference type="ARBA" id="ARBA00022729"/>
    </source>
</evidence>
<dbReference type="InterPro" id="IPR003987">
    <property type="entry name" value="ICAM_VCAM_N"/>
</dbReference>
<keyword evidence="12" id="KW-1185">Reference proteome</keyword>
<dbReference type="GO" id="GO:0098609">
    <property type="term" value="P:cell-cell adhesion"/>
    <property type="evidence" value="ECO:0007669"/>
    <property type="project" value="InterPro"/>
</dbReference>
<evidence type="ECO:0000256" key="7">
    <source>
        <dbReference type="ARBA" id="ARBA00023136"/>
    </source>
</evidence>
<evidence type="ECO:0000256" key="1">
    <source>
        <dbReference type="ARBA" id="ARBA00004479"/>
    </source>
</evidence>
<evidence type="ECO:0000256" key="6">
    <source>
        <dbReference type="ARBA" id="ARBA00022989"/>
    </source>
</evidence>
<reference evidence="11" key="1">
    <citation type="submission" date="2019-09" db="EMBL/GenBank/DDBJ databases">
        <title>Bird 10,000 Genomes (B10K) Project - Family phase.</title>
        <authorList>
            <person name="Zhang G."/>
        </authorList>
    </citation>
    <scope>NUCLEOTIDE SEQUENCE</scope>
    <source>
        <strain evidence="11">B10K-CU-031-38</strain>
    </source>
</reference>
<gene>
    <name evidence="11" type="primary">Icam2</name>
    <name evidence="11" type="ORF">ANHANH_R15200</name>
</gene>
<dbReference type="EMBL" id="WBMU01006214">
    <property type="protein sequence ID" value="NXC77919.1"/>
    <property type="molecule type" value="Genomic_DNA"/>
</dbReference>
<evidence type="ECO:0000256" key="5">
    <source>
        <dbReference type="ARBA" id="ARBA00022889"/>
    </source>
</evidence>
<keyword evidence="4" id="KW-0677">Repeat</keyword>
<evidence type="ECO:0000256" key="2">
    <source>
        <dbReference type="ARBA" id="ARBA00022692"/>
    </source>
</evidence>
<evidence type="ECO:0000256" key="9">
    <source>
        <dbReference type="ARBA" id="ARBA00023180"/>
    </source>
</evidence>
<dbReference type="InterPro" id="IPR047012">
    <property type="entry name" value="ICAM_VCAM"/>
</dbReference>
<dbReference type="InterPro" id="IPR036179">
    <property type="entry name" value="Ig-like_dom_sf"/>
</dbReference>
<dbReference type="PRINTS" id="PR01472">
    <property type="entry name" value="ICAMVCAM1"/>
</dbReference>
<keyword evidence="7" id="KW-0472">Membrane</keyword>
<name>A0A851QIF9_ANHAN</name>
<sequence>LQNVTSWSSSILCYYSCGGERKVVTTKLITYRALERVELQSVPQLEVGKSHKLVCNVPQVAPIQNLTVIMWRGRERLHTETFEQQSQDEPVLVQVIHPLTARREDNG</sequence>
<evidence type="ECO:0000313" key="12">
    <source>
        <dbReference type="Proteomes" id="UP000657035"/>
    </source>
</evidence>